<evidence type="ECO:0000313" key="1">
    <source>
        <dbReference type="EMBL" id="RUL82528.1"/>
    </source>
</evidence>
<evidence type="ECO:0008006" key="3">
    <source>
        <dbReference type="Google" id="ProtNLM"/>
    </source>
</evidence>
<dbReference type="Gene3D" id="1.20.5.780">
    <property type="entry name" value="Single helix bin"/>
    <property type="match status" value="1"/>
</dbReference>
<dbReference type="Proteomes" id="UP000280296">
    <property type="component" value="Unassembled WGS sequence"/>
</dbReference>
<dbReference type="AlphaFoldDB" id="A0A432MDH0"/>
<evidence type="ECO:0000313" key="2">
    <source>
        <dbReference type="Proteomes" id="UP000280296"/>
    </source>
</evidence>
<reference evidence="1 2" key="1">
    <citation type="submission" date="2018-12" db="EMBL/GenBank/DDBJ databases">
        <authorList>
            <person name="Toschakov S.V."/>
        </authorList>
    </citation>
    <scope>NUCLEOTIDE SEQUENCE [LARGE SCALE GENOMIC DNA]</scope>
    <source>
        <strain evidence="1 2">GM2012</strain>
    </source>
</reference>
<sequence>MLKPKVQISKQLHERVRVAAATLGVTAEEFVEKTLEEAAEKVIVSQGHSGELSKEEEEAIANQLKGLGYLE</sequence>
<dbReference type="GO" id="GO:0006355">
    <property type="term" value="P:regulation of DNA-templated transcription"/>
    <property type="evidence" value="ECO:0007669"/>
    <property type="project" value="InterPro"/>
</dbReference>
<reference evidence="1 2" key="2">
    <citation type="submission" date="2019-01" db="EMBL/GenBank/DDBJ databases">
        <title>Tautonia sociabilis, a novel thermotolerant planctomycete of Isosphaeraceae family, isolated from a 4000 m deep subterranean habitat.</title>
        <authorList>
            <person name="Kovaleva O.L."/>
            <person name="Elcheninov A.G."/>
            <person name="Van Heerden E."/>
            <person name="Toshchakov S.V."/>
            <person name="Novikov A."/>
            <person name="Bonch-Osmolovskaya E.A."/>
            <person name="Kublanov I.V."/>
        </authorList>
    </citation>
    <scope>NUCLEOTIDE SEQUENCE [LARGE SCALE GENOMIC DNA]</scope>
    <source>
        <strain evidence="1 2">GM2012</strain>
    </source>
</reference>
<dbReference type="RefSeq" id="WP_126727868.1">
    <property type="nucleotide sequence ID" value="NZ_RYZH01000070.1"/>
</dbReference>
<comment type="caution">
    <text evidence="1">The sequence shown here is derived from an EMBL/GenBank/DDBJ whole genome shotgun (WGS) entry which is preliminary data.</text>
</comment>
<proteinExistence type="predicted"/>
<dbReference type="SUPFAM" id="SSF47598">
    <property type="entry name" value="Ribbon-helix-helix"/>
    <property type="match status" value="1"/>
</dbReference>
<dbReference type="EMBL" id="RYZH01000070">
    <property type="protein sequence ID" value="RUL82528.1"/>
    <property type="molecule type" value="Genomic_DNA"/>
</dbReference>
<name>A0A432MDH0_9BACT</name>
<protein>
    <recommendedName>
        <fullName evidence="3">Toxin-antitoxin system HicB family antitoxin</fullName>
    </recommendedName>
</protein>
<keyword evidence="2" id="KW-1185">Reference proteome</keyword>
<dbReference type="InterPro" id="IPR010985">
    <property type="entry name" value="Ribbon_hlx_hlx"/>
</dbReference>
<gene>
    <name evidence="1" type="ORF">TsocGM_23325</name>
</gene>
<accession>A0A432MDH0</accession>
<organism evidence="1 2">
    <name type="scientific">Tautonia sociabilis</name>
    <dbReference type="NCBI Taxonomy" id="2080755"/>
    <lineage>
        <taxon>Bacteria</taxon>
        <taxon>Pseudomonadati</taxon>
        <taxon>Planctomycetota</taxon>
        <taxon>Planctomycetia</taxon>
        <taxon>Isosphaerales</taxon>
        <taxon>Isosphaeraceae</taxon>
        <taxon>Tautonia</taxon>
    </lineage>
</organism>